<feature type="transmembrane region" description="Helical" evidence="1">
    <location>
        <begin position="40"/>
        <end position="62"/>
    </location>
</feature>
<protein>
    <recommendedName>
        <fullName evidence="2">Tetrahydromethanopterin S-methyltransferase F subunit domain-containing protein</fullName>
    </recommendedName>
</protein>
<dbReference type="Pfam" id="PF09472">
    <property type="entry name" value="MtrF"/>
    <property type="match status" value="1"/>
</dbReference>
<dbReference type="NCBIfam" id="TIGR02507">
    <property type="entry name" value="MtrF"/>
    <property type="match status" value="1"/>
</dbReference>
<comment type="caution">
    <text evidence="3">The sequence shown here is derived from an EMBL/GenBank/DDBJ whole genome shotgun (WGS) entry which is preliminary data.</text>
</comment>
<dbReference type="InterPro" id="IPR013347">
    <property type="entry name" value="MeTrfase_F_su"/>
</dbReference>
<dbReference type="GO" id="GO:0030269">
    <property type="term" value="F:tetrahydromethanopterin S-methyltransferase activity"/>
    <property type="evidence" value="ECO:0007669"/>
    <property type="project" value="InterPro"/>
</dbReference>
<dbReference type="NCBIfam" id="NF009776">
    <property type="entry name" value="PRK13275.1"/>
    <property type="match status" value="1"/>
</dbReference>
<sequence length="65" mass="6749">MAGSIIRMVPIDKMVDDIRYKGQILARTNKVDSAISSSGIVGFAAGVVIALVLILVPVLILLGGV</sequence>
<evidence type="ECO:0000256" key="1">
    <source>
        <dbReference type="SAM" id="Phobius"/>
    </source>
</evidence>
<keyword evidence="1" id="KW-1133">Transmembrane helix</keyword>
<dbReference type="GO" id="GO:0015948">
    <property type="term" value="P:methanogenesis"/>
    <property type="evidence" value="ECO:0007669"/>
    <property type="project" value="InterPro"/>
</dbReference>
<dbReference type="AlphaFoldDB" id="A0A644U0X4"/>
<proteinExistence type="predicted"/>
<evidence type="ECO:0000313" key="3">
    <source>
        <dbReference type="EMBL" id="MPL71531.1"/>
    </source>
</evidence>
<gene>
    <name evidence="3" type="ORF">SDC9_17308</name>
</gene>
<keyword evidence="1" id="KW-0812">Transmembrane</keyword>
<evidence type="ECO:0000259" key="2">
    <source>
        <dbReference type="Pfam" id="PF09472"/>
    </source>
</evidence>
<name>A0A644U0X4_9ZZZZ</name>
<accession>A0A644U0X4</accession>
<organism evidence="3">
    <name type="scientific">bioreactor metagenome</name>
    <dbReference type="NCBI Taxonomy" id="1076179"/>
    <lineage>
        <taxon>unclassified sequences</taxon>
        <taxon>metagenomes</taxon>
        <taxon>ecological metagenomes</taxon>
    </lineage>
</organism>
<keyword evidence="1" id="KW-0472">Membrane</keyword>
<dbReference type="EMBL" id="VSSQ01000060">
    <property type="protein sequence ID" value="MPL71531.1"/>
    <property type="molecule type" value="Genomic_DNA"/>
</dbReference>
<feature type="domain" description="Tetrahydromethanopterin S-methyltransferase F subunit" evidence="2">
    <location>
        <begin position="6"/>
        <end position="60"/>
    </location>
</feature>
<dbReference type="GO" id="GO:0016020">
    <property type="term" value="C:membrane"/>
    <property type="evidence" value="ECO:0007669"/>
    <property type="project" value="InterPro"/>
</dbReference>
<reference evidence="3" key="1">
    <citation type="submission" date="2019-08" db="EMBL/GenBank/DDBJ databases">
        <authorList>
            <person name="Kucharzyk K."/>
            <person name="Murdoch R.W."/>
            <person name="Higgins S."/>
            <person name="Loffler F."/>
        </authorList>
    </citation>
    <scope>NUCLEOTIDE SEQUENCE</scope>
</reference>